<name>A0A151JVW0_9HYME</name>
<keyword evidence="2" id="KW-1185">Reference proteome</keyword>
<organism evidence="1 2">
    <name type="scientific">Trachymyrmex septentrionalis</name>
    <dbReference type="NCBI Taxonomy" id="34720"/>
    <lineage>
        <taxon>Eukaryota</taxon>
        <taxon>Metazoa</taxon>
        <taxon>Ecdysozoa</taxon>
        <taxon>Arthropoda</taxon>
        <taxon>Hexapoda</taxon>
        <taxon>Insecta</taxon>
        <taxon>Pterygota</taxon>
        <taxon>Neoptera</taxon>
        <taxon>Endopterygota</taxon>
        <taxon>Hymenoptera</taxon>
        <taxon>Apocrita</taxon>
        <taxon>Aculeata</taxon>
        <taxon>Formicoidea</taxon>
        <taxon>Formicidae</taxon>
        <taxon>Myrmicinae</taxon>
        <taxon>Trachymyrmex</taxon>
    </lineage>
</organism>
<protein>
    <recommendedName>
        <fullName evidence="3">Copia protein</fullName>
    </recommendedName>
</protein>
<dbReference type="EMBL" id="KQ981675">
    <property type="protein sequence ID" value="KYN38163.1"/>
    <property type="molecule type" value="Genomic_DNA"/>
</dbReference>
<reference evidence="1 2" key="1">
    <citation type="submission" date="2016-03" db="EMBL/GenBank/DDBJ databases">
        <title>Trachymyrmex septentrionalis WGS genome.</title>
        <authorList>
            <person name="Nygaard S."/>
            <person name="Hu H."/>
            <person name="Boomsma J."/>
            <person name="Zhang G."/>
        </authorList>
    </citation>
    <scope>NUCLEOTIDE SEQUENCE [LARGE SCALE GENOMIC DNA]</scope>
    <source>
        <strain evidence="1">Tsep2-gDNA-1</strain>
        <tissue evidence="1">Whole body</tissue>
    </source>
</reference>
<accession>A0A151JVW0</accession>
<sequence length="96" mass="11382">MDGYRVHLFQYAKNTHYWTADKRLLRYLNGMIDLSLVYADPNPLKGFVNADWGNCLVDTGYTFVLRGHSRSKHIDLRHHFIRDALHSGHQMHAHYW</sequence>
<evidence type="ECO:0008006" key="3">
    <source>
        <dbReference type="Google" id="ProtNLM"/>
    </source>
</evidence>
<gene>
    <name evidence="1" type="ORF">ALC56_07464</name>
</gene>
<evidence type="ECO:0000313" key="2">
    <source>
        <dbReference type="Proteomes" id="UP000078541"/>
    </source>
</evidence>
<dbReference type="Proteomes" id="UP000078541">
    <property type="component" value="Unassembled WGS sequence"/>
</dbReference>
<evidence type="ECO:0000313" key="1">
    <source>
        <dbReference type="EMBL" id="KYN38163.1"/>
    </source>
</evidence>
<proteinExistence type="predicted"/>
<dbReference type="AlphaFoldDB" id="A0A151JVW0"/>